<protein>
    <submittedName>
        <fullName evidence="2">Uncharacterized protein</fullName>
    </submittedName>
</protein>
<evidence type="ECO:0000313" key="2">
    <source>
        <dbReference type="EMBL" id="KAK8787374.1"/>
    </source>
</evidence>
<feature type="transmembrane region" description="Helical" evidence="1">
    <location>
        <begin position="24"/>
        <end position="47"/>
    </location>
</feature>
<dbReference type="EMBL" id="JARKHS020001875">
    <property type="protein sequence ID" value="KAK8787374.1"/>
    <property type="molecule type" value="Genomic_DNA"/>
</dbReference>
<organism evidence="2 3">
    <name type="scientific">Amblyomma americanum</name>
    <name type="common">Lone star tick</name>
    <dbReference type="NCBI Taxonomy" id="6943"/>
    <lineage>
        <taxon>Eukaryota</taxon>
        <taxon>Metazoa</taxon>
        <taxon>Ecdysozoa</taxon>
        <taxon>Arthropoda</taxon>
        <taxon>Chelicerata</taxon>
        <taxon>Arachnida</taxon>
        <taxon>Acari</taxon>
        <taxon>Parasitiformes</taxon>
        <taxon>Ixodida</taxon>
        <taxon>Ixodoidea</taxon>
        <taxon>Ixodidae</taxon>
        <taxon>Amblyomminae</taxon>
        <taxon>Amblyomma</taxon>
    </lineage>
</organism>
<dbReference type="Proteomes" id="UP001321473">
    <property type="component" value="Unassembled WGS sequence"/>
</dbReference>
<proteinExistence type="predicted"/>
<dbReference type="AlphaFoldDB" id="A0AAQ4FJ86"/>
<accession>A0AAQ4FJ86</accession>
<evidence type="ECO:0000313" key="3">
    <source>
        <dbReference type="Proteomes" id="UP001321473"/>
    </source>
</evidence>
<reference evidence="2 3" key="1">
    <citation type="journal article" date="2023" name="Arcadia Sci">
        <title>De novo assembly of a long-read Amblyomma americanum tick genome.</title>
        <authorList>
            <person name="Chou S."/>
            <person name="Poskanzer K.E."/>
            <person name="Rollins M."/>
            <person name="Thuy-Boun P.S."/>
        </authorList>
    </citation>
    <scope>NUCLEOTIDE SEQUENCE [LARGE SCALE GENOMIC DNA]</scope>
    <source>
        <strain evidence="2">F_SG_1</strain>
        <tissue evidence="2">Salivary glands</tissue>
    </source>
</reference>
<gene>
    <name evidence="2" type="ORF">V5799_022850</name>
</gene>
<comment type="caution">
    <text evidence="2">The sequence shown here is derived from an EMBL/GenBank/DDBJ whole genome shotgun (WGS) entry which is preliminary data.</text>
</comment>
<evidence type="ECO:0000256" key="1">
    <source>
        <dbReference type="SAM" id="Phobius"/>
    </source>
</evidence>
<keyword evidence="1" id="KW-0472">Membrane</keyword>
<sequence length="94" mass="9544">MLFLRNFSAFYTAIDSGLRASAGVLYGLGCAKVLALCLVSVLTPLLVSIKKTAQCGPTVRGISAVASRNSVTGAGTEAIDLAGRRAVSSAGRAL</sequence>
<name>A0AAQ4FJ86_AMBAM</name>
<keyword evidence="3" id="KW-1185">Reference proteome</keyword>
<keyword evidence="1" id="KW-0812">Transmembrane</keyword>
<keyword evidence="1" id="KW-1133">Transmembrane helix</keyword>